<feature type="compositionally biased region" description="Low complexity" evidence="1">
    <location>
        <begin position="244"/>
        <end position="256"/>
    </location>
</feature>
<sequence length="256" mass="27322">MLTALGRLATACPKIGFKGFTQGGRHPYGQPSMVKSPLEQQGLLHTGSVFYKEKSKGAGKPENAAKTPFKCDDLSKLCPDPCVDDEEMDAIAEHVGGKCERDPCSRVREPCESYIKTHIGGTKKPSKKTGSNKTETKPIPIPTASENKAETKPISTPTASKHKDTTSSKLATDANKKPTTCKKEKAAFSKKSIASQKTAPSKKPIASTKKPASSSKVPIDSNKKAICKKKPTVASQIKDTSNGKPTTNAKTPAKKK</sequence>
<dbReference type="Proteomes" id="UP000008792">
    <property type="component" value="Unassembled WGS sequence"/>
</dbReference>
<proteinExistence type="predicted"/>
<evidence type="ECO:0000256" key="1">
    <source>
        <dbReference type="SAM" id="MobiDB-lite"/>
    </source>
</evidence>
<keyword evidence="3" id="KW-1185">Reference proteome</keyword>
<dbReference type="AlphaFoldDB" id="B4LGQ9"/>
<dbReference type="InParanoid" id="B4LGQ9"/>
<feature type="compositionally biased region" description="Low complexity" evidence="1">
    <location>
        <begin position="120"/>
        <end position="133"/>
    </location>
</feature>
<reference evidence="2 3" key="1">
    <citation type="journal article" date="2007" name="Nature">
        <title>Evolution of genes and genomes on the Drosophila phylogeny.</title>
        <authorList>
            <consortium name="Drosophila 12 Genomes Consortium"/>
            <person name="Clark A.G."/>
            <person name="Eisen M.B."/>
            <person name="Smith D.R."/>
            <person name="Bergman C.M."/>
            <person name="Oliver B."/>
            <person name="Markow T.A."/>
            <person name="Kaufman T.C."/>
            <person name="Kellis M."/>
            <person name="Gelbart W."/>
            <person name="Iyer V.N."/>
            <person name="Pollard D.A."/>
            <person name="Sackton T.B."/>
            <person name="Larracuente A.M."/>
            <person name="Singh N.D."/>
            <person name="Abad J.P."/>
            <person name="Abt D.N."/>
            <person name="Adryan B."/>
            <person name="Aguade M."/>
            <person name="Akashi H."/>
            <person name="Anderson W.W."/>
            <person name="Aquadro C.F."/>
            <person name="Ardell D.H."/>
            <person name="Arguello R."/>
            <person name="Artieri C.G."/>
            <person name="Barbash D.A."/>
            <person name="Barker D."/>
            <person name="Barsanti P."/>
            <person name="Batterham P."/>
            <person name="Batzoglou S."/>
            <person name="Begun D."/>
            <person name="Bhutkar A."/>
            <person name="Blanco E."/>
            <person name="Bosak S.A."/>
            <person name="Bradley R.K."/>
            <person name="Brand A.D."/>
            <person name="Brent M.R."/>
            <person name="Brooks A.N."/>
            <person name="Brown R.H."/>
            <person name="Butlin R.K."/>
            <person name="Caggese C."/>
            <person name="Calvi B.R."/>
            <person name="Bernardo de Carvalho A."/>
            <person name="Caspi A."/>
            <person name="Castrezana S."/>
            <person name="Celniker S.E."/>
            <person name="Chang J.L."/>
            <person name="Chapple C."/>
            <person name="Chatterji S."/>
            <person name="Chinwalla A."/>
            <person name="Civetta A."/>
            <person name="Clifton S.W."/>
            <person name="Comeron J.M."/>
            <person name="Costello J.C."/>
            <person name="Coyne J.A."/>
            <person name="Daub J."/>
            <person name="David R.G."/>
            <person name="Delcher A.L."/>
            <person name="Delehaunty K."/>
            <person name="Do C.B."/>
            <person name="Ebling H."/>
            <person name="Edwards K."/>
            <person name="Eickbush T."/>
            <person name="Evans J.D."/>
            <person name="Filipski A."/>
            <person name="Findeiss S."/>
            <person name="Freyhult E."/>
            <person name="Fulton L."/>
            <person name="Fulton R."/>
            <person name="Garcia A.C."/>
            <person name="Gardiner A."/>
            <person name="Garfield D.A."/>
            <person name="Garvin B.E."/>
            <person name="Gibson G."/>
            <person name="Gilbert D."/>
            <person name="Gnerre S."/>
            <person name="Godfrey J."/>
            <person name="Good R."/>
            <person name="Gotea V."/>
            <person name="Gravely B."/>
            <person name="Greenberg A.J."/>
            <person name="Griffiths-Jones S."/>
            <person name="Gross S."/>
            <person name="Guigo R."/>
            <person name="Gustafson E.A."/>
            <person name="Haerty W."/>
            <person name="Hahn M.W."/>
            <person name="Halligan D.L."/>
            <person name="Halpern A.L."/>
            <person name="Halter G.M."/>
            <person name="Han M.V."/>
            <person name="Heger A."/>
            <person name="Hillier L."/>
            <person name="Hinrichs A.S."/>
            <person name="Holmes I."/>
            <person name="Hoskins R.A."/>
            <person name="Hubisz M.J."/>
            <person name="Hultmark D."/>
            <person name="Huntley M.A."/>
            <person name="Jaffe D.B."/>
            <person name="Jagadeeshan S."/>
            <person name="Jeck W.R."/>
            <person name="Johnson J."/>
            <person name="Jones C.D."/>
            <person name="Jordan W.C."/>
            <person name="Karpen G.H."/>
            <person name="Kataoka E."/>
            <person name="Keightley P.D."/>
            <person name="Kheradpour P."/>
            <person name="Kirkness E.F."/>
            <person name="Koerich L.B."/>
            <person name="Kristiansen K."/>
            <person name="Kudrna D."/>
            <person name="Kulathinal R.J."/>
            <person name="Kumar S."/>
            <person name="Kwok R."/>
            <person name="Lander E."/>
            <person name="Langley C.H."/>
            <person name="Lapoint R."/>
            <person name="Lazzaro B.P."/>
            <person name="Lee S.J."/>
            <person name="Levesque L."/>
            <person name="Li R."/>
            <person name="Lin C.F."/>
            <person name="Lin M.F."/>
            <person name="Lindblad-Toh K."/>
            <person name="Llopart A."/>
            <person name="Long M."/>
            <person name="Low L."/>
            <person name="Lozovsky E."/>
            <person name="Lu J."/>
            <person name="Luo M."/>
            <person name="Machado C.A."/>
            <person name="Makalowski W."/>
            <person name="Marzo M."/>
            <person name="Matsuda M."/>
            <person name="Matzkin L."/>
            <person name="McAllister B."/>
            <person name="McBride C.S."/>
            <person name="McKernan B."/>
            <person name="McKernan K."/>
            <person name="Mendez-Lago M."/>
            <person name="Minx P."/>
            <person name="Mollenhauer M.U."/>
            <person name="Montooth K."/>
            <person name="Mount S.M."/>
            <person name="Mu X."/>
            <person name="Myers E."/>
            <person name="Negre B."/>
            <person name="Newfeld S."/>
            <person name="Nielsen R."/>
            <person name="Noor M.A."/>
            <person name="O'Grady P."/>
            <person name="Pachter L."/>
            <person name="Papaceit M."/>
            <person name="Parisi M.J."/>
            <person name="Parisi M."/>
            <person name="Parts L."/>
            <person name="Pedersen J.S."/>
            <person name="Pesole G."/>
            <person name="Phillippy A.M."/>
            <person name="Ponting C.P."/>
            <person name="Pop M."/>
            <person name="Porcelli D."/>
            <person name="Powell J.R."/>
            <person name="Prohaska S."/>
            <person name="Pruitt K."/>
            <person name="Puig M."/>
            <person name="Quesneville H."/>
            <person name="Ram K.R."/>
            <person name="Rand D."/>
            <person name="Rasmussen M.D."/>
            <person name="Reed L.K."/>
            <person name="Reenan R."/>
            <person name="Reily A."/>
            <person name="Remington K.A."/>
            <person name="Rieger T.T."/>
            <person name="Ritchie M.G."/>
            <person name="Robin C."/>
            <person name="Rogers Y.H."/>
            <person name="Rohde C."/>
            <person name="Rozas J."/>
            <person name="Rubenfield M.J."/>
            <person name="Ruiz A."/>
            <person name="Russo S."/>
            <person name="Salzberg S.L."/>
            <person name="Sanchez-Gracia A."/>
            <person name="Saranga D.J."/>
            <person name="Sato H."/>
            <person name="Schaeffer S.W."/>
            <person name="Schatz M.C."/>
            <person name="Schlenke T."/>
            <person name="Schwartz R."/>
            <person name="Segarra C."/>
            <person name="Singh R.S."/>
            <person name="Sirot L."/>
            <person name="Sirota M."/>
            <person name="Sisneros N.B."/>
            <person name="Smith C.D."/>
            <person name="Smith T.F."/>
            <person name="Spieth J."/>
            <person name="Stage D.E."/>
            <person name="Stark A."/>
            <person name="Stephan W."/>
            <person name="Strausberg R.L."/>
            <person name="Strempel S."/>
            <person name="Sturgill D."/>
            <person name="Sutton G."/>
            <person name="Sutton G.G."/>
            <person name="Tao W."/>
            <person name="Teichmann S."/>
            <person name="Tobari Y.N."/>
            <person name="Tomimura Y."/>
            <person name="Tsolas J.M."/>
            <person name="Valente V.L."/>
            <person name="Venter E."/>
            <person name="Venter J.C."/>
            <person name="Vicario S."/>
            <person name="Vieira F.G."/>
            <person name="Vilella A.J."/>
            <person name="Villasante A."/>
            <person name="Walenz B."/>
            <person name="Wang J."/>
            <person name="Wasserman M."/>
            <person name="Watts T."/>
            <person name="Wilson D."/>
            <person name="Wilson R.K."/>
            <person name="Wing R.A."/>
            <person name="Wolfner M.F."/>
            <person name="Wong A."/>
            <person name="Wong G.K."/>
            <person name="Wu C.I."/>
            <person name="Wu G."/>
            <person name="Yamamoto D."/>
            <person name="Yang H.P."/>
            <person name="Yang S.P."/>
            <person name="Yorke J.A."/>
            <person name="Yoshida K."/>
            <person name="Zdobnov E."/>
            <person name="Zhang P."/>
            <person name="Zhang Y."/>
            <person name="Zimin A.V."/>
            <person name="Baldwin J."/>
            <person name="Abdouelleil A."/>
            <person name="Abdulkadir J."/>
            <person name="Abebe A."/>
            <person name="Abera B."/>
            <person name="Abreu J."/>
            <person name="Acer S.C."/>
            <person name="Aftuck L."/>
            <person name="Alexander A."/>
            <person name="An P."/>
            <person name="Anderson E."/>
            <person name="Anderson S."/>
            <person name="Arachi H."/>
            <person name="Azer M."/>
            <person name="Bachantsang P."/>
            <person name="Barry A."/>
            <person name="Bayul T."/>
            <person name="Berlin A."/>
            <person name="Bessette D."/>
            <person name="Bloom T."/>
            <person name="Blye J."/>
            <person name="Boguslavskiy L."/>
            <person name="Bonnet C."/>
            <person name="Boukhgalter B."/>
            <person name="Bourzgui I."/>
            <person name="Brown A."/>
            <person name="Cahill P."/>
            <person name="Channer S."/>
            <person name="Cheshatsang Y."/>
            <person name="Chuda L."/>
            <person name="Citroen M."/>
            <person name="Collymore A."/>
            <person name="Cooke P."/>
            <person name="Costello M."/>
            <person name="D'Aco K."/>
            <person name="Daza R."/>
            <person name="De Haan G."/>
            <person name="DeGray S."/>
            <person name="DeMaso C."/>
            <person name="Dhargay N."/>
            <person name="Dooley K."/>
            <person name="Dooley E."/>
            <person name="Doricent M."/>
            <person name="Dorje P."/>
            <person name="Dorjee K."/>
            <person name="Dupes A."/>
            <person name="Elong R."/>
            <person name="Falk J."/>
            <person name="Farina A."/>
            <person name="Faro S."/>
            <person name="Ferguson D."/>
            <person name="Fisher S."/>
            <person name="Foley C.D."/>
            <person name="Franke A."/>
            <person name="Friedrich D."/>
            <person name="Gadbois L."/>
            <person name="Gearin G."/>
            <person name="Gearin C.R."/>
            <person name="Giannoukos G."/>
            <person name="Goode T."/>
            <person name="Graham J."/>
            <person name="Grandbois E."/>
            <person name="Grewal S."/>
            <person name="Gyaltsen K."/>
            <person name="Hafez N."/>
            <person name="Hagos B."/>
            <person name="Hall J."/>
            <person name="Henson C."/>
            <person name="Hollinger A."/>
            <person name="Honan T."/>
            <person name="Huard M.D."/>
            <person name="Hughes L."/>
            <person name="Hurhula B."/>
            <person name="Husby M.E."/>
            <person name="Kamat A."/>
            <person name="Kanga B."/>
            <person name="Kashin S."/>
            <person name="Khazanovich D."/>
            <person name="Kisner P."/>
            <person name="Lance K."/>
            <person name="Lara M."/>
            <person name="Lee W."/>
            <person name="Lennon N."/>
            <person name="Letendre F."/>
            <person name="LeVine R."/>
            <person name="Lipovsky A."/>
            <person name="Liu X."/>
            <person name="Liu J."/>
            <person name="Liu S."/>
            <person name="Lokyitsang T."/>
            <person name="Lokyitsang Y."/>
            <person name="Lubonja R."/>
            <person name="Lui A."/>
            <person name="MacDonald P."/>
            <person name="Magnisalis V."/>
            <person name="Maru K."/>
            <person name="Matthews C."/>
            <person name="McCusker W."/>
            <person name="McDonough S."/>
            <person name="Mehta T."/>
            <person name="Meldrim J."/>
            <person name="Meneus L."/>
            <person name="Mihai O."/>
            <person name="Mihalev A."/>
            <person name="Mihova T."/>
            <person name="Mittelman R."/>
            <person name="Mlenga V."/>
            <person name="Montmayeur A."/>
            <person name="Mulrain L."/>
            <person name="Navidi A."/>
            <person name="Naylor J."/>
            <person name="Negash T."/>
            <person name="Nguyen T."/>
            <person name="Nguyen N."/>
            <person name="Nicol R."/>
            <person name="Norbu C."/>
            <person name="Norbu N."/>
            <person name="Novod N."/>
            <person name="O'Neill B."/>
            <person name="Osman S."/>
            <person name="Markiewicz E."/>
            <person name="Oyono O.L."/>
            <person name="Patti C."/>
            <person name="Phunkhang P."/>
            <person name="Pierre F."/>
            <person name="Priest M."/>
            <person name="Raghuraman S."/>
            <person name="Rege F."/>
            <person name="Reyes R."/>
            <person name="Rise C."/>
            <person name="Rogov P."/>
            <person name="Ross K."/>
            <person name="Ryan E."/>
            <person name="Settipalli S."/>
            <person name="Shea T."/>
            <person name="Sherpa N."/>
            <person name="Shi L."/>
            <person name="Shih D."/>
            <person name="Sparrow T."/>
            <person name="Spaulding J."/>
            <person name="Stalker J."/>
            <person name="Stange-Thomann N."/>
            <person name="Stavropoulos S."/>
            <person name="Stone C."/>
            <person name="Strader C."/>
            <person name="Tesfaye S."/>
            <person name="Thomson T."/>
            <person name="Thoulutsang Y."/>
            <person name="Thoulutsang D."/>
            <person name="Topham K."/>
            <person name="Topping I."/>
            <person name="Tsamla T."/>
            <person name="Vassiliev H."/>
            <person name="Vo A."/>
            <person name="Wangchuk T."/>
            <person name="Wangdi T."/>
            <person name="Weiand M."/>
            <person name="Wilkinson J."/>
            <person name="Wilson A."/>
            <person name="Yadav S."/>
            <person name="Young G."/>
            <person name="Yu Q."/>
            <person name="Zembek L."/>
            <person name="Zhong D."/>
            <person name="Zimmer A."/>
            <person name="Zwirko Z."/>
            <person name="Jaffe D.B."/>
            <person name="Alvarez P."/>
            <person name="Brockman W."/>
            <person name="Butler J."/>
            <person name="Chin C."/>
            <person name="Gnerre S."/>
            <person name="Grabherr M."/>
            <person name="Kleber M."/>
            <person name="Mauceli E."/>
            <person name="MacCallum I."/>
        </authorList>
    </citation>
    <scope>NUCLEOTIDE SEQUENCE [LARGE SCALE GENOMIC DNA]</scope>
    <source>
        <strain evidence="3">Tucson 15010-1051.87</strain>
    </source>
</reference>
<dbReference type="KEGG" id="dvi:6622140"/>
<protein>
    <submittedName>
        <fullName evidence="2">Uncharacterized protein</fullName>
    </submittedName>
</protein>
<accession>B4LGQ9</accession>
<evidence type="ECO:0000313" key="3">
    <source>
        <dbReference type="Proteomes" id="UP000008792"/>
    </source>
</evidence>
<dbReference type="HOGENOM" id="CLU_1236227_0_0_1"/>
<dbReference type="OrthoDB" id="10525602at2759"/>
<dbReference type="EMBL" id="CH940647">
    <property type="protein sequence ID" value="EDW70524.2"/>
    <property type="molecule type" value="Genomic_DNA"/>
</dbReference>
<feature type="compositionally biased region" description="Polar residues" evidence="1">
    <location>
        <begin position="233"/>
        <end position="243"/>
    </location>
</feature>
<gene>
    <name evidence="2" type="primary">Dvir\GJ13822</name>
    <name evidence="2" type="ORF">Dvir_GJ13822</name>
</gene>
<evidence type="ECO:0000313" key="2">
    <source>
        <dbReference type="EMBL" id="EDW70524.2"/>
    </source>
</evidence>
<feature type="region of interest" description="Disordered" evidence="1">
    <location>
        <begin position="117"/>
        <end position="256"/>
    </location>
</feature>
<name>B4LGQ9_DROVI</name>
<organism evidence="2 3">
    <name type="scientific">Drosophila virilis</name>
    <name type="common">Fruit fly</name>
    <dbReference type="NCBI Taxonomy" id="7244"/>
    <lineage>
        <taxon>Eukaryota</taxon>
        <taxon>Metazoa</taxon>
        <taxon>Ecdysozoa</taxon>
        <taxon>Arthropoda</taxon>
        <taxon>Hexapoda</taxon>
        <taxon>Insecta</taxon>
        <taxon>Pterygota</taxon>
        <taxon>Neoptera</taxon>
        <taxon>Endopterygota</taxon>
        <taxon>Diptera</taxon>
        <taxon>Brachycera</taxon>
        <taxon>Muscomorpha</taxon>
        <taxon>Ephydroidea</taxon>
        <taxon>Drosophilidae</taxon>
        <taxon>Drosophila</taxon>
    </lineage>
</organism>